<gene>
    <name evidence="1" type="ORF">EDB92DRAFT_1847713</name>
</gene>
<proteinExistence type="predicted"/>
<dbReference type="Proteomes" id="UP001201163">
    <property type="component" value="Unassembled WGS sequence"/>
</dbReference>
<feature type="non-terminal residue" evidence="1">
    <location>
        <position position="322"/>
    </location>
</feature>
<keyword evidence="2" id="KW-1185">Reference proteome</keyword>
<dbReference type="EMBL" id="JAKELL010000013">
    <property type="protein sequence ID" value="KAH8994842.1"/>
    <property type="molecule type" value="Genomic_DNA"/>
</dbReference>
<evidence type="ECO:0000313" key="1">
    <source>
        <dbReference type="EMBL" id="KAH8994842.1"/>
    </source>
</evidence>
<organism evidence="1 2">
    <name type="scientific">Lactarius akahatsu</name>
    <dbReference type="NCBI Taxonomy" id="416441"/>
    <lineage>
        <taxon>Eukaryota</taxon>
        <taxon>Fungi</taxon>
        <taxon>Dikarya</taxon>
        <taxon>Basidiomycota</taxon>
        <taxon>Agaricomycotina</taxon>
        <taxon>Agaricomycetes</taxon>
        <taxon>Russulales</taxon>
        <taxon>Russulaceae</taxon>
        <taxon>Lactarius</taxon>
    </lineage>
</organism>
<dbReference type="AlphaFoldDB" id="A0AAD4QF47"/>
<evidence type="ECO:0000313" key="2">
    <source>
        <dbReference type="Proteomes" id="UP001201163"/>
    </source>
</evidence>
<comment type="caution">
    <text evidence="1">The sequence shown here is derived from an EMBL/GenBank/DDBJ whole genome shotgun (WGS) entry which is preliminary data.</text>
</comment>
<name>A0AAD4QF47_9AGAM</name>
<accession>A0AAD4QF47</accession>
<sequence length="322" mass="36326">MAHYDVFRHHLSMKFPAYGHALWDPDPGNLYPAVEVGDVGHIHQGKFHRHFNVLLPADHPSHLNFGVPESHEQLTLSMRNHIVIGRLSPQNFCSAGVALGPESDDRQANGPKKEGEVTFSCRRNQGAVLCLPIQAKGEDTVASTDFGKWMIRNIDRWFAWARQLGLGINCMEDIILVTGTHRTRTWTNVAFPGGQEDAQASFGVKMDYRGDIFALHWEFSHERDQGAVFNCGPSGENLPEDQCIFIRGFRATRKFKIFPPRLRAAAGPNPDPKGYDEEPDAELIPIPAIPEVKLPLFFGIFWSSSWFSKYRDPLHILLKYIA</sequence>
<protein>
    <submittedName>
        <fullName evidence="1">Uncharacterized protein</fullName>
    </submittedName>
</protein>
<reference evidence="1" key="1">
    <citation type="submission" date="2022-01" db="EMBL/GenBank/DDBJ databases">
        <title>Comparative genomics reveals a dynamic genome evolution in the ectomycorrhizal milk-cap (Lactarius) mushrooms.</title>
        <authorList>
            <consortium name="DOE Joint Genome Institute"/>
            <person name="Lebreton A."/>
            <person name="Tang N."/>
            <person name="Kuo A."/>
            <person name="LaButti K."/>
            <person name="Drula E."/>
            <person name="Barry K."/>
            <person name="Clum A."/>
            <person name="Lipzen A."/>
            <person name="Mousain D."/>
            <person name="Ng V."/>
            <person name="Wang R."/>
            <person name="Wang X."/>
            <person name="Dai Y."/>
            <person name="Henrissat B."/>
            <person name="Grigoriev I.V."/>
            <person name="Guerin-Laguette A."/>
            <person name="Yu F."/>
            <person name="Martin F.M."/>
        </authorList>
    </citation>
    <scope>NUCLEOTIDE SEQUENCE</scope>
    <source>
        <strain evidence="1">QP</strain>
    </source>
</reference>